<dbReference type="InterPro" id="IPR017441">
    <property type="entry name" value="Protein_kinase_ATP_BS"/>
</dbReference>
<comment type="catalytic activity">
    <reaction evidence="9">
        <text>L-threonyl-[protein] + ATP = O-phospho-L-threonyl-[protein] + ADP + H(+)</text>
        <dbReference type="Rhea" id="RHEA:46608"/>
        <dbReference type="Rhea" id="RHEA-COMP:11060"/>
        <dbReference type="Rhea" id="RHEA-COMP:11605"/>
        <dbReference type="ChEBI" id="CHEBI:15378"/>
        <dbReference type="ChEBI" id="CHEBI:30013"/>
        <dbReference type="ChEBI" id="CHEBI:30616"/>
        <dbReference type="ChEBI" id="CHEBI:61977"/>
        <dbReference type="ChEBI" id="CHEBI:456216"/>
        <dbReference type="EC" id="2.7.12.1"/>
    </reaction>
</comment>
<dbReference type="EMBL" id="MPUH01001145">
    <property type="protein sequence ID" value="OMJ69901.1"/>
    <property type="molecule type" value="Genomic_DNA"/>
</dbReference>
<dbReference type="Gene3D" id="1.10.510.10">
    <property type="entry name" value="Transferase(Phosphotransferase) domain 1"/>
    <property type="match status" value="1"/>
</dbReference>
<accession>A0A1R2AZF4</accession>
<comment type="caution">
    <text evidence="14">The sequence shown here is derived from an EMBL/GenBank/DDBJ whole genome shotgun (WGS) entry which is preliminary data.</text>
</comment>
<evidence type="ECO:0000256" key="7">
    <source>
        <dbReference type="ARBA" id="ARBA00022840"/>
    </source>
</evidence>
<gene>
    <name evidence="14" type="ORF">SteCoe_32247</name>
</gene>
<keyword evidence="15" id="KW-1185">Reference proteome</keyword>
<dbReference type="Gene3D" id="3.30.10.30">
    <property type="entry name" value="DYRK"/>
    <property type="match status" value="1"/>
</dbReference>
<dbReference type="SMART" id="SM00220">
    <property type="entry name" value="S_TKc"/>
    <property type="match status" value="1"/>
</dbReference>
<dbReference type="GO" id="GO:0004712">
    <property type="term" value="F:protein serine/threonine/tyrosine kinase activity"/>
    <property type="evidence" value="ECO:0007669"/>
    <property type="project" value="UniProtKB-EC"/>
</dbReference>
<feature type="region of interest" description="Disordered" evidence="12">
    <location>
        <begin position="42"/>
        <end position="79"/>
    </location>
</feature>
<comment type="catalytic activity">
    <reaction evidence="10">
        <text>L-tyrosyl-[protein] + ATP = O-phospho-L-tyrosyl-[protein] + ADP + H(+)</text>
        <dbReference type="Rhea" id="RHEA:10596"/>
        <dbReference type="Rhea" id="RHEA-COMP:10136"/>
        <dbReference type="Rhea" id="RHEA-COMP:20101"/>
        <dbReference type="ChEBI" id="CHEBI:15378"/>
        <dbReference type="ChEBI" id="CHEBI:30616"/>
        <dbReference type="ChEBI" id="CHEBI:46858"/>
        <dbReference type="ChEBI" id="CHEBI:61978"/>
        <dbReference type="ChEBI" id="CHEBI:456216"/>
        <dbReference type="EC" id="2.7.12.1"/>
    </reaction>
</comment>
<dbReference type="OrthoDB" id="9332038at2759"/>
<dbReference type="Proteomes" id="UP000187209">
    <property type="component" value="Unassembled WGS sequence"/>
</dbReference>
<dbReference type="PANTHER" id="PTHR24058:SF22">
    <property type="entry name" value="DUAL SPECIFICITY TYROSINE-PHOSPHORYLATION-REGULATED KINASE 4"/>
    <property type="match status" value="1"/>
</dbReference>
<dbReference type="PANTHER" id="PTHR24058">
    <property type="entry name" value="DUAL SPECIFICITY PROTEIN KINASE"/>
    <property type="match status" value="1"/>
</dbReference>
<dbReference type="InterPro" id="IPR050494">
    <property type="entry name" value="Ser_Thr_dual-spec_kinase"/>
</dbReference>
<evidence type="ECO:0000313" key="14">
    <source>
        <dbReference type="EMBL" id="OMJ69901.1"/>
    </source>
</evidence>
<dbReference type="GO" id="GO:0005856">
    <property type="term" value="C:cytoskeleton"/>
    <property type="evidence" value="ECO:0007669"/>
    <property type="project" value="TreeGrafter"/>
</dbReference>
<feature type="domain" description="Protein kinase" evidence="13">
    <location>
        <begin position="201"/>
        <end position="497"/>
    </location>
</feature>
<keyword evidence="3" id="KW-0723">Serine/threonine-protein kinase</keyword>
<dbReference type="Gene3D" id="3.30.200.20">
    <property type="entry name" value="Phosphorylase Kinase, domain 1"/>
    <property type="match status" value="1"/>
</dbReference>
<feature type="compositionally biased region" description="Polar residues" evidence="12">
    <location>
        <begin position="53"/>
        <end position="77"/>
    </location>
</feature>
<protein>
    <recommendedName>
        <fullName evidence="2">dual-specificity kinase</fullName>
        <ecNumber evidence="2">2.7.12.1</ecNumber>
    </recommendedName>
</protein>
<evidence type="ECO:0000256" key="12">
    <source>
        <dbReference type="SAM" id="MobiDB-lite"/>
    </source>
</evidence>
<evidence type="ECO:0000259" key="13">
    <source>
        <dbReference type="PROSITE" id="PS50011"/>
    </source>
</evidence>
<evidence type="ECO:0000256" key="5">
    <source>
        <dbReference type="ARBA" id="ARBA00022741"/>
    </source>
</evidence>
<dbReference type="PROSITE" id="PS00107">
    <property type="entry name" value="PROTEIN_KINASE_ATP"/>
    <property type="match status" value="1"/>
</dbReference>
<feature type="binding site" evidence="11">
    <location>
        <position position="230"/>
    </location>
    <ligand>
        <name>ATP</name>
        <dbReference type="ChEBI" id="CHEBI:30616"/>
    </ligand>
</feature>
<dbReference type="GO" id="GO:0004674">
    <property type="term" value="F:protein serine/threonine kinase activity"/>
    <property type="evidence" value="ECO:0007669"/>
    <property type="project" value="UniProtKB-KW"/>
</dbReference>
<dbReference type="SUPFAM" id="SSF56112">
    <property type="entry name" value="Protein kinase-like (PK-like)"/>
    <property type="match status" value="1"/>
</dbReference>
<keyword evidence="4" id="KW-0808">Transferase</keyword>
<dbReference type="CDD" id="cd14210">
    <property type="entry name" value="PKc_DYRK"/>
    <property type="match status" value="1"/>
</dbReference>
<evidence type="ECO:0000256" key="3">
    <source>
        <dbReference type="ARBA" id="ARBA00022527"/>
    </source>
</evidence>
<organism evidence="14 15">
    <name type="scientific">Stentor coeruleus</name>
    <dbReference type="NCBI Taxonomy" id="5963"/>
    <lineage>
        <taxon>Eukaryota</taxon>
        <taxon>Sar</taxon>
        <taxon>Alveolata</taxon>
        <taxon>Ciliophora</taxon>
        <taxon>Postciliodesmatophora</taxon>
        <taxon>Heterotrichea</taxon>
        <taxon>Heterotrichida</taxon>
        <taxon>Stentoridae</taxon>
        <taxon>Stentor</taxon>
    </lineage>
</organism>
<comment type="catalytic activity">
    <reaction evidence="8">
        <text>L-seryl-[protein] + ATP = O-phospho-L-seryl-[protein] + ADP + H(+)</text>
        <dbReference type="Rhea" id="RHEA:17989"/>
        <dbReference type="Rhea" id="RHEA-COMP:9863"/>
        <dbReference type="Rhea" id="RHEA-COMP:11604"/>
        <dbReference type="ChEBI" id="CHEBI:15378"/>
        <dbReference type="ChEBI" id="CHEBI:29999"/>
        <dbReference type="ChEBI" id="CHEBI:30616"/>
        <dbReference type="ChEBI" id="CHEBI:83421"/>
        <dbReference type="ChEBI" id="CHEBI:456216"/>
        <dbReference type="EC" id="2.7.12.1"/>
    </reaction>
</comment>
<evidence type="ECO:0000256" key="10">
    <source>
        <dbReference type="ARBA" id="ARBA00051680"/>
    </source>
</evidence>
<evidence type="ECO:0000256" key="11">
    <source>
        <dbReference type="PROSITE-ProRule" id="PRU10141"/>
    </source>
</evidence>
<evidence type="ECO:0000256" key="4">
    <source>
        <dbReference type="ARBA" id="ARBA00022679"/>
    </source>
</evidence>
<dbReference type="EC" id="2.7.12.1" evidence="2"/>
<dbReference type="InterPro" id="IPR000719">
    <property type="entry name" value="Prot_kinase_dom"/>
</dbReference>
<evidence type="ECO:0000256" key="1">
    <source>
        <dbReference type="ARBA" id="ARBA00008867"/>
    </source>
</evidence>
<dbReference type="PROSITE" id="PS50011">
    <property type="entry name" value="PROTEIN_KINASE_DOM"/>
    <property type="match status" value="1"/>
</dbReference>
<keyword evidence="6" id="KW-0418">Kinase</keyword>
<name>A0A1R2AZF4_9CILI</name>
<dbReference type="InterPro" id="IPR008271">
    <property type="entry name" value="Ser/Thr_kinase_AS"/>
</dbReference>
<keyword evidence="7 11" id="KW-0067">ATP-binding</keyword>
<dbReference type="InterPro" id="IPR042521">
    <property type="entry name" value="DYRK"/>
</dbReference>
<evidence type="ECO:0000313" key="15">
    <source>
        <dbReference type="Proteomes" id="UP000187209"/>
    </source>
</evidence>
<sequence>MINDHSSIRNQRLKAAYIGASLKAEMKIPSIHKYKLSLELQNSPDSTKRRIKQTSTRSGIKQSPESNILHTDRAPNTSHRHLAGFYTNRSKKNSSFILESPNNSSNLLFSNKVSSKHKGNSVSMANLQEPKFPMKGTDVIRLRNDILTEYELREIASFEDVYFLGNPNNKIHGTVNDPNWGYDDTEYNYKIVLGDHFNYRYEVQSLLGKGSFGQVCKCLDHKTSEIVALKIIKNKAKFHKQGAVEVKVLKHLNDRDREDCQNIARILTSFTFRSHLCIIFELLSINLYEFLKLNRFQGLTLSLVKCFAIQILIALKFTASYDIVHCDLKPENILLRNPTRAAIKVIDYGSSCFTHEQIYTYIQSRFYRAPEIMMGIPYTPAIDIWSYGCILIELYTGYPIFPGESEIDQMLRIMEVLGPPPTSLLQIATRKKHFFDFDDKPRLIPNSKGKVRIPGTRPLKDFIDVHDSEFIDFVNLALTWDPRERPTADMLMRHPWINDNYKNQKKSHRKAGSFFSEEYTKSKFH</sequence>
<evidence type="ECO:0000256" key="6">
    <source>
        <dbReference type="ARBA" id="ARBA00022777"/>
    </source>
</evidence>
<dbReference type="Pfam" id="PF00069">
    <property type="entry name" value="Pkinase"/>
    <property type="match status" value="1"/>
</dbReference>
<keyword evidence="5 11" id="KW-0547">Nucleotide-binding</keyword>
<dbReference type="FunFam" id="1.10.510.10:FF:000624">
    <property type="entry name" value="Mitogen-activated protein kinase"/>
    <property type="match status" value="1"/>
</dbReference>
<evidence type="ECO:0000256" key="8">
    <source>
        <dbReference type="ARBA" id="ARBA00049003"/>
    </source>
</evidence>
<dbReference type="InterPro" id="IPR011009">
    <property type="entry name" value="Kinase-like_dom_sf"/>
</dbReference>
<dbReference type="PROSITE" id="PS00108">
    <property type="entry name" value="PROTEIN_KINASE_ST"/>
    <property type="match status" value="1"/>
</dbReference>
<dbReference type="GO" id="GO:0005524">
    <property type="term" value="F:ATP binding"/>
    <property type="evidence" value="ECO:0007669"/>
    <property type="project" value="UniProtKB-UniRule"/>
</dbReference>
<dbReference type="GO" id="GO:0005737">
    <property type="term" value="C:cytoplasm"/>
    <property type="evidence" value="ECO:0007669"/>
    <property type="project" value="TreeGrafter"/>
</dbReference>
<comment type="similarity">
    <text evidence="1">Belongs to the protein kinase superfamily. CMGC Ser/Thr protein kinase family. MNB/DYRK subfamily.</text>
</comment>
<reference evidence="14 15" key="1">
    <citation type="submission" date="2016-11" db="EMBL/GenBank/DDBJ databases">
        <title>The macronuclear genome of Stentor coeruleus: a giant cell with tiny introns.</title>
        <authorList>
            <person name="Slabodnick M."/>
            <person name="Ruby J.G."/>
            <person name="Reiff S.B."/>
            <person name="Swart E.C."/>
            <person name="Gosai S."/>
            <person name="Prabakaran S."/>
            <person name="Witkowska E."/>
            <person name="Larue G.E."/>
            <person name="Fisher S."/>
            <person name="Freeman R.M."/>
            <person name="Gunawardena J."/>
            <person name="Chu W."/>
            <person name="Stover N.A."/>
            <person name="Gregory B.D."/>
            <person name="Nowacki M."/>
            <person name="Derisi J."/>
            <person name="Roy S.W."/>
            <person name="Marshall W.F."/>
            <person name="Sood P."/>
        </authorList>
    </citation>
    <scope>NUCLEOTIDE SEQUENCE [LARGE SCALE GENOMIC DNA]</scope>
    <source>
        <strain evidence="14">WM001</strain>
    </source>
</reference>
<dbReference type="AlphaFoldDB" id="A0A1R2AZF4"/>
<evidence type="ECO:0000256" key="2">
    <source>
        <dbReference type="ARBA" id="ARBA00013203"/>
    </source>
</evidence>
<evidence type="ECO:0000256" key="9">
    <source>
        <dbReference type="ARBA" id="ARBA00049308"/>
    </source>
</evidence>
<proteinExistence type="inferred from homology"/>